<reference evidence="1 2" key="1">
    <citation type="submission" date="2022-09" db="EMBL/GenBank/DDBJ databases">
        <authorList>
            <person name="Palmer J.M."/>
        </authorList>
    </citation>
    <scope>NUCLEOTIDE SEQUENCE [LARGE SCALE GENOMIC DNA]</scope>
    <source>
        <strain evidence="1 2">DSM 7382</strain>
    </source>
</reference>
<gene>
    <name evidence="1" type="ORF">QCA50_003950</name>
</gene>
<evidence type="ECO:0000313" key="1">
    <source>
        <dbReference type="EMBL" id="KAK7692325.1"/>
    </source>
</evidence>
<protein>
    <recommendedName>
        <fullName evidence="3">BTB domain-containing protein</fullName>
    </recommendedName>
</protein>
<evidence type="ECO:0008006" key="3">
    <source>
        <dbReference type="Google" id="ProtNLM"/>
    </source>
</evidence>
<organism evidence="1 2">
    <name type="scientific">Cerrena zonata</name>
    <dbReference type="NCBI Taxonomy" id="2478898"/>
    <lineage>
        <taxon>Eukaryota</taxon>
        <taxon>Fungi</taxon>
        <taxon>Dikarya</taxon>
        <taxon>Basidiomycota</taxon>
        <taxon>Agaricomycotina</taxon>
        <taxon>Agaricomycetes</taxon>
        <taxon>Polyporales</taxon>
        <taxon>Cerrenaceae</taxon>
        <taxon>Cerrena</taxon>
    </lineage>
</organism>
<evidence type="ECO:0000313" key="2">
    <source>
        <dbReference type="Proteomes" id="UP001385951"/>
    </source>
</evidence>
<name>A0AAW0GG67_9APHY</name>
<proteinExistence type="predicted"/>
<dbReference type="EMBL" id="JASBNA010000004">
    <property type="protein sequence ID" value="KAK7692325.1"/>
    <property type="molecule type" value="Genomic_DNA"/>
</dbReference>
<keyword evidence="2" id="KW-1185">Reference proteome</keyword>
<dbReference type="AlphaFoldDB" id="A0AAW0GG67"/>
<comment type="caution">
    <text evidence="1">The sequence shown here is derived from an EMBL/GenBank/DDBJ whole genome shotgun (WGS) entry which is preliminary data.</text>
</comment>
<sequence length="365" mass="40347">MDYLNDSFADILTPGAADYVDFSNEVFYGGDGGFISPGGSCDSNETTYELTVPTVEIPKEPTSIAMSTAFSASLNVGDGESDLVLVSKDAVHFFIRRNRLLKASSNQFAFLLDLYLDLSFQTPLHPIYLTEDAQTLNIVLHVIYNLSFRLYSPPLEILLQAVQTLGKYGVALDPHVHPGTALYDDIVLKMPYEPLEVYIIAAEHDLFELAQAASGFLLSLSLLSIPRLTSARLNSDYLTMLYNMHLSRTIVLQRLVSRQPEAHEPTSHCGFSEYQALKAAWSVAASGFVLGAGADVSAALIRNTLESLKFSLPCTQCQQCVQRRVSDVLLKWTTTPRTICRDYHDFFVVLSKQESESFLGASPYA</sequence>
<dbReference type="Proteomes" id="UP001385951">
    <property type="component" value="Unassembled WGS sequence"/>
</dbReference>
<accession>A0AAW0GG67</accession>